<comment type="caution">
    <text evidence="1">The sequence shown here is derived from an EMBL/GenBank/DDBJ whole genome shotgun (WGS) entry which is preliminary data.</text>
</comment>
<protein>
    <submittedName>
        <fullName evidence="1">Retrovirus-related pol polyprotein from transposon tnt 1-94</fullName>
    </submittedName>
</protein>
<accession>A0A8X6QUY7</accession>
<keyword evidence="2" id="KW-1185">Reference proteome</keyword>
<dbReference type="InterPro" id="IPR012337">
    <property type="entry name" value="RNaseH-like_sf"/>
</dbReference>
<dbReference type="OrthoDB" id="413361at2759"/>
<reference evidence="1" key="1">
    <citation type="submission" date="2020-08" db="EMBL/GenBank/DDBJ databases">
        <title>Multicomponent nature underlies the extraordinary mechanical properties of spider dragline silk.</title>
        <authorList>
            <person name="Kono N."/>
            <person name="Nakamura H."/>
            <person name="Mori M."/>
            <person name="Yoshida Y."/>
            <person name="Ohtoshi R."/>
            <person name="Malay A.D."/>
            <person name="Moran D.A.P."/>
            <person name="Tomita M."/>
            <person name="Numata K."/>
            <person name="Arakawa K."/>
        </authorList>
    </citation>
    <scope>NUCLEOTIDE SEQUENCE</scope>
</reference>
<evidence type="ECO:0000313" key="1">
    <source>
        <dbReference type="EMBL" id="GFU46139.1"/>
    </source>
</evidence>
<organism evidence="1 2">
    <name type="scientific">Nephila pilipes</name>
    <name type="common">Giant wood spider</name>
    <name type="synonym">Nephila maculata</name>
    <dbReference type="NCBI Taxonomy" id="299642"/>
    <lineage>
        <taxon>Eukaryota</taxon>
        <taxon>Metazoa</taxon>
        <taxon>Ecdysozoa</taxon>
        <taxon>Arthropoda</taxon>
        <taxon>Chelicerata</taxon>
        <taxon>Arachnida</taxon>
        <taxon>Araneae</taxon>
        <taxon>Araneomorphae</taxon>
        <taxon>Entelegynae</taxon>
        <taxon>Araneoidea</taxon>
        <taxon>Nephilidae</taxon>
        <taxon>Nephila</taxon>
    </lineage>
</organism>
<dbReference type="InterPro" id="IPR036397">
    <property type="entry name" value="RNaseH_sf"/>
</dbReference>
<proteinExistence type="predicted"/>
<name>A0A8X6QUY7_NEPPI</name>
<dbReference type="GO" id="GO:0003676">
    <property type="term" value="F:nucleic acid binding"/>
    <property type="evidence" value="ECO:0007669"/>
    <property type="project" value="InterPro"/>
</dbReference>
<dbReference type="EMBL" id="BMAW01036861">
    <property type="protein sequence ID" value="GFU46139.1"/>
    <property type="molecule type" value="Genomic_DNA"/>
</dbReference>
<dbReference type="SUPFAM" id="SSF53098">
    <property type="entry name" value="Ribonuclease H-like"/>
    <property type="match status" value="1"/>
</dbReference>
<dbReference type="Gene3D" id="3.30.420.10">
    <property type="entry name" value="Ribonuclease H-like superfamily/Ribonuclease H"/>
    <property type="match status" value="1"/>
</dbReference>
<dbReference type="AlphaFoldDB" id="A0A8X6QUY7"/>
<sequence>MDFRGHIKPLIGEADWPMWKDYSKTVQEALIATKSERPRQEGKYKLKSRKEDTCNYCKLKGHWREVIKELEHMLAHIRTKDYSEKEFLSDNGGEFDNKDVRAVLHSNGIVKRLTVPYTPGGSEREMQTISEMARAFKYANPEVSFRAAI</sequence>
<dbReference type="Proteomes" id="UP000887013">
    <property type="component" value="Unassembled WGS sequence"/>
</dbReference>
<evidence type="ECO:0000313" key="2">
    <source>
        <dbReference type="Proteomes" id="UP000887013"/>
    </source>
</evidence>
<gene>
    <name evidence="1" type="primary">RF55_25107</name>
    <name evidence="1" type="ORF">NPIL_445871</name>
</gene>